<keyword evidence="5" id="KW-1185">Reference proteome</keyword>
<keyword evidence="2" id="KW-0812">Transmembrane</keyword>
<keyword evidence="3" id="KW-0732">Signal</keyword>
<feature type="signal peptide" evidence="3">
    <location>
        <begin position="1"/>
        <end position="26"/>
    </location>
</feature>
<protein>
    <submittedName>
        <fullName evidence="4">Uncharacterized protein</fullName>
    </submittedName>
</protein>
<evidence type="ECO:0000313" key="4">
    <source>
        <dbReference type="EMBL" id="NIJ14832.1"/>
    </source>
</evidence>
<evidence type="ECO:0000256" key="2">
    <source>
        <dbReference type="SAM" id="Phobius"/>
    </source>
</evidence>
<feature type="region of interest" description="Disordered" evidence="1">
    <location>
        <begin position="175"/>
        <end position="196"/>
    </location>
</feature>
<keyword evidence="2" id="KW-0472">Membrane</keyword>
<dbReference type="Proteomes" id="UP000545493">
    <property type="component" value="Unassembled WGS sequence"/>
</dbReference>
<feature type="region of interest" description="Disordered" evidence="1">
    <location>
        <begin position="130"/>
        <end position="159"/>
    </location>
</feature>
<keyword evidence="2" id="KW-1133">Transmembrane helix</keyword>
<proteinExistence type="predicted"/>
<reference evidence="4 5" key="1">
    <citation type="submission" date="2020-03" db="EMBL/GenBank/DDBJ databases">
        <title>Sequencing the genomes of 1000 actinobacteria strains.</title>
        <authorList>
            <person name="Klenk H.-P."/>
        </authorList>
    </citation>
    <scope>NUCLEOTIDE SEQUENCE [LARGE SCALE GENOMIC DNA]</scope>
    <source>
        <strain evidence="4 5">DSM 45685</strain>
    </source>
</reference>
<accession>A0A7X5ZTD2</accession>
<dbReference type="EMBL" id="JAAOYM010000003">
    <property type="protein sequence ID" value="NIJ14832.1"/>
    <property type="molecule type" value="Genomic_DNA"/>
</dbReference>
<feature type="transmembrane region" description="Helical" evidence="2">
    <location>
        <begin position="63"/>
        <end position="88"/>
    </location>
</feature>
<sequence>MAARRARAVGGAAPLAAALASAATCAARRAVVAQPSRTPAVTARRVVAPLVAAPAAAVRHGVLAVPVVGVVVALVVLVPAVVVPHVVVRVGELRGGVAPRGAVVAFLAAVAWPAGAGTAGGTVPNPLVLGSAPPVEAGDPPSAAKGPGDGAAPVVPEGPPPPWVQAVCPAVWAAPGARRPGNEAADRCASLQLRRH</sequence>
<feature type="chain" id="PRO_5038505028" evidence="3">
    <location>
        <begin position="27"/>
        <end position="196"/>
    </location>
</feature>
<organism evidence="4 5">
    <name type="scientific">Saccharomonospora amisosensis</name>
    <dbReference type="NCBI Taxonomy" id="1128677"/>
    <lineage>
        <taxon>Bacteria</taxon>
        <taxon>Bacillati</taxon>
        <taxon>Actinomycetota</taxon>
        <taxon>Actinomycetes</taxon>
        <taxon>Pseudonocardiales</taxon>
        <taxon>Pseudonocardiaceae</taxon>
        <taxon>Saccharomonospora</taxon>
    </lineage>
</organism>
<evidence type="ECO:0000313" key="5">
    <source>
        <dbReference type="Proteomes" id="UP000545493"/>
    </source>
</evidence>
<comment type="caution">
    <text evidence="4">The sequence shown here is derived from an EMBL/GenBank/DDBJ whole genome shotgun (WGS) entry which is preliminary data.</text>
</comment>
<gene>
    <name evidence="4" type="ORF">FHU38_005240</name>
</gene>
<feature type="compositionally biased region" description="Low complexity" evidence="1">
    <location>
        <begin position="137"/>
        <end position="155"/>
    </location>
</feature>
<evidence type="ECO:0000256" key="3">
    <source>
        <dbReference type="SAM" id="SignalP"/>
    </source>
</evidence>
<dbReference type="AlphaFoldDB" id="A0A7X5ZTD2"/>
<name>A0A7X5ZTD2_9PSEU</name>
<evidence type="ECO:0000256" key="1">
    <source>
        <dbReference type="SAM" id="MobiDB-lite"/>
    </source>
</evidence>